<dbReference type="SUPFAM" id="SSF53720">
    <property type="entry name" value="ALDH-like"/>
    <property type="match status" value="1"/>
</dbReference>
<evidence type="ECO:0000256" key="2">
    <source>
        <dbReference type="ARBA" id="ARBA00023002"/>
    </source>
</evidence>
<keyword evidence="7" id="KW-1185">Reference proteome</keyword>
<dbReference type="Proteomes" id="UP000006034">
    <property type="component" value="Unassembled WGS sequence"/>
</dbReference>
<dbReference type="InterPro" id="IPR029510">
    <property type="entry name" value="Ald_DH_CS_GLU"/>
</dbReference>
<dbReference type="CDD" id="cd07112">
    <property type="entry name" value="ALDH_GABALDH-PuuC"/>
    <property type="match status" value="1"/>
</dbReference>
<dbReference type="HOGENOM" id="CLU_005391_0_2_7"/>
<evidence type="ECO:0000256" key="4">
    <source>
        <dbReference type="RuleBase" id="RU003345"/>
    </source>
</evidence>
<evidence type="ECO:0000313" key="7">
    <source>
        <dbReference type="Proteomes" id="UP000006034"/>
    </source>
</evidence>
<dbReference type="EMBL" id="ADCP02000001">
    <property type="protein sequence ID" value="EFV44308.1"/>
    <property type="molecule type" value="Genomic_DNA"/>
</dbReference>
<dbReference type="InterPro" id="IPR015590">
    <property type="entry name" value="Aldehyde_DH_dom"/>
</dbReference>
<reference evidence="6 7" key="2">
    <citation type="submission" date="2013-04" db="EMBL/GenBank/DDBJ databases">
        <title>The Genome Sequence of Bilophila wadsworthia 3_1_6.</title>
        <authorList>
            <consortium name="The Broad Institute Genomics Platform"/>
            <person name="Earl A."/>
            <person name="Ward D."/>
            <person name="Feldgarden M."/>
            <person name="Gevers D."/>
            <person name="Sibley C."/>
            <person name="Strauss J."/>
            <person name="Allen-Vercoe E."/>
            <person name="Walker B."/>
            <person name="Young S."/>
            <person name="Zeng Q."/>
            <person name="Gargeya S."/>
            <person name="Fitzgerald M."/>
            <person name="Haas B."/>
            <person name="Abouelleil A."/>
            <person name="Allen A.W."/>
            <person name="Alvarado L."/>
            <person name="Arachchi H.M."/>
            <person name="Berlin A.M."/>
            <person name="Chapman S.B."/>
            <person name="Gainer-Dewar J."/>
            <person name="Goldberg J."/>
            <person name="Griggs A."/>
            <person name="Gujja S."/>
            <person name="Hansen M."/>
            <person name="Howarth C."/>
            <person name="Imamovic A."/>
            <person name="Ireland A."/>
            <person name="Larimer J."/>
            <person name="McCowan C."/>
            <person name="Murphy C."/>
            <person name="Pearson M."/>
            <person name="Poon T.W."/>
            <person name="Priest M."/>
            <person name="Roberts A."/>
            <person name="Saif S."/>
            <person name="Shea T."/>
            <person name="Sisk P."/>
            <person name="Sykes S."/>
            <person name="Wortman J."/>
            <person name="Nusbaum C."/>
            <person name="Birren B."/>
        </authorList>
    </citation>
    <scope>NUCLEOTIDE SEQUENCE [LARGE SCALE GENOMIC DNA]</scope>
    <source>
        <strain evidence="6 7">3_1_6</strain>
    </source>
</reference>
<dbReference type="Pfam" id="PF00171">
    <property type="entry name" value="Aldedh"/>
    <property type="match status" value="1"/>
</dbReference>
<dbReference type="InterPro" id="IPR016160">
    <property type="entry name" value="Ald_DH_CS_CYS"/>
</dbReference>
<dbReference type="PANTHER" id="PTHR11699">
    <property type="entry name" value="ALDEHYDE DEHYDROGENASE-RELATED"/>
    <property type="match status" value="1"/>
</dbReference>
<dbReference type="Gene3D" id="3.40.309.10">
    <property type="entry name" value="Aldehyde Dehydrogenase, Chain A, domain 2"/>
    <property type="match status" value="1"/>
</dbReference>
<dbReference type="GO" id="GO:0004030">
    <property type="term" value="F:aldehyde dehydrogenase [NAD(P)+] activity"/>
    <property type="evidence" value="ECO:0007669"/>
    <property type="project" value="UniProtKB-ARBA"/>
</dbReference>
<comment type="similarity">
    <text evidence="1 4">Belongs to the aldehyde dehydrogenase family.</text>
</comment>
<dbReference type="STRING" id="563192.HMPREF0179_01885"/>
<dbReference type="PROSITE" id="PS00070">
    <property type="entry name" value="ALDEHYDE_DEHYDR_CYS"/>
    <property type="match status" value="1"/>
</dbReference>
<accession>E5Y6S2</accession>
<comment type="caution">
    <text evidence="6">The sequence shown here is derived from an EMBL/GenBank/DDBJ whole genome shotgun (WGS) entry which is preliminary data.</text>
</comment>
<dbReference type="FunFam" id="3.40.309.10:FF:000012">
    <property type="entry name" value="Betaine aldehyde dehydrogenase"/>
    <property type="match status" value="1"/>
</dbReference>
<dbReference type="PROSITE" id="PS00687">
    <property type="entry name" value="ALDEHYDE_DEHYDR_GLU"/>
    <property type="match status" value="1"/>
</dbReference>
<gene>
    <name evidence="6" type="ORF">HMPREF0179_01885</name>
</gene>
<keyword evidence="2 4" id="KW-0560">Oxidoreductase</keyword>
<evidence type="ECO:0000259" key="5">
    <source>
        <dbReference type="Pfam" id="PF00171"/>
    </source>
</evidence>
<dbReference type="eggNOG" id="COG1012">
    <property type="taxonomic scope" value="Bacteria"/>
</dbReference>
<reference evidence="6 7" key="1">
    <citation type="submission" date="2010-10" db="EMBL/GenBank/DDBJ databases">
        <authorList>
            <consortium name="The Broad Institute Genome Sequencing Platform"/>
            <person name="Ward D."/>
            <person name="Earl A."/>
            <person name="Feldgarden M."/>
            <person name="Young S.K."/>
            <person name="Gargeya S."/>
            <person name="Zeng Q."/>
            <person name="Alvarado L."/>
            <person name="Berlin A."/>
            <person name="Bochicchio J."/>
            <person name="Chapman S.B."/>
            <person name="Chen Z."/>
            <person name="Freedman E."/>
            <person name="Gellesch M."/>
            <person name="Goldberg J."/>
            <person name="Griggs A."/>
            <person name="Gujja S."/>
            <person name="Heilman E."/>
            <person name="Heiman D."/>
            <person name="Howarth C."/>
            <person name="Mehta T."/>
            <person name="Neiman D."/>
            <person name="Pearson M."/>
            <person name="Roberts A."/>
            <person name="Saif S."/>
            <person name="Shea T."/>
            <person name="Shenoy N."/>
            <person name="Sisk P."/>
            <person name="Stolte C."/>
            <person name="Sykes S."/>
            <person name="White J."/>
            <person name="Yandava C."/>
            <person name="Allen-Vercoe E."/>
            <person name="Sibley C."/>
            <person name="Ambrose C.E."/>
            <person name="Strauss J."/>
            <person name="Daigneault M."/>
            <person name="Haas B."/>
            <person name="Nusbaum C."/>
            <person name="Birren B."/>
        </authorList>
    </citation>
    <scope>NUCLEOTIDE SEQUENCE [LARGE SCALE GENOMIC DNA]</scope>
    <source>
        <strain evidence="6 7">3_1_6</strain>
    </source>
</reference>
<protein>
    <submittedName>
        <fullName evidence="6">Gamma-glutamyl-gamma-aminobutyraldehyde dehydrogenase</fullName>
    </submittedName>
</protein>
<dbReference type="AlphaFoldDB" id="E5Y6S2"/>
<evidence type="ECO:0000256" key="1">
    <source>
        <dbReference type="ARBA" id="ARBA00009986"/>
    </source>
</evidence>
<proteinExistence type="inferred from homology"/>
<sequence>MTLLSHADYERIAANLSYPTEAFIGGTFAPALSGETMPTVNPATGKEIARVASCGREDVDKAVAAARKAFESGAWSRMHPSERKKILMRFIGLIEKHQVELAVLESLDSGKPVRECLLTDLPETIECLEWHAECADKQYGGISPSGDGRLGLIVREPAGVVACVLPWNFPLMMVGWKLGPALAEGNSVILKPASVTSLSTLKLAEFAAEAGIPEGVFNVITGPGSSVGEALGLHPGVDVVSFTGSTEVGRRFLEYAARSNLKRIVLELGGKSPFVVLDDVADYAAVAAQAAAAAFWNMGENCTANSRIIVPRKRKDAFTEALLAELENWRIGDPLDPENNLGSIVSEGQFRTIMGYIEKGKAEGGHVLTGGAPLAIGSGLFIPPTIFDGVTPDMTIVREEIFGPVTAILPADSDEEAVGLANATAYGLQATLFTEDVTKAHKYARALKAGTVSVNCFSEGDNTTPFGGYKLSGFGGKDKGRESHDQYTETKTIFLNLDR</sequence>
<dbReference type="GeneID" id="78084154"/>
<dbReference type="RefSeq" id="WP_005027565.1">
    <property type="nucleotide sequence ID" value="NZ_KE150238.1"/>
</dbReference>
<dbReference type="FunFam" id="3.40.605.10:FF:000001">
    <property type="entry name" value="Aldehyde dehydrogenase 1"/>
    <property type="match status" value="1"/>
</dbReference>
<dbReference type="Gene3D" id="3.40.605.10">
    <property type="entry name" value="Aldehyde Dehydrogenase, Chain A, domain 1"/>
    <property type="match status" value="1"/>
</dbReference>
<name>E5Y6S2_BILW3</name>
<feature type="domain" description="Aldehyde dehydrogenase" evidence="5">
    <location>
        <begin position="33"/>
        <end position="493"/>
    </location>
</feature>
<evidence type="ECO:0000313" key="6">
    <source>
        <dbReference type="EMBL" id="EFV44308.1"/>
    </source>
</evidence>
<dbReference type="InterPro" id="IPR016162">
    <property type="entry name" value="Ald_DH_N"/>
</dbReference>
<evidence type="ECO:0000256" key="3">
    <source>
        <dbReference type="PROSITE-ProRule" id="PRU10007"/>
    </source>
</evidence>
<feature type="active site" evidence="3">
    <location>
        <position position="267"/>
    </location>
</feature>
<dbReference type="InterPro" id="IPR016161">
    <property type="entry name" value="Ald_DH/histidinol_DH"/>
</dbReference>
<organism evidence="6 7">
    <name type="scientific">Bilophila wadsworthia (strain 3_1_6)</name>
    <dbReference type="NCBI Taxonomy" id="563192"/>
    <lineage>
        <taxon>Bacteria</taxon>
        <taxon>Pseudomonadati</taxon>
        <taxon>Thermodesulfobacteriota</taxon>
        <taxon>Desulfovibrionia</taxon>
        <taxon>Desulfovibrionales</taxon>
        <taxon>Desulfovibrionaceae</taxon>
        <taxon>Bilophila</taxon>
    </lineage>
</organism>
<dbReference type="OrthoDB" id="9762913at2"/>
<dbReference type="InterPro" id="IPR016163">
    <property type="entry name" value="Ald_DH_C"/>
</dbReference>